<keyword evidence="3" id="KW-1185">Reference proteome</keyword>
<dbReference type="EMBL" id="RSDW01000001">
    <property type="protein sequence ID" value="RSL16777.1"/>
    <property type="molecule type" value="Genomic_DNA"/>
</dbReference>
<comment type="caution">
    <text evidence="2">The sequence shown here is derived from an EMBL/GenBank/DDBJ whole genome shotgun (WGS) entry which is preliminary data.</text>
</comment>
<dbReference type="Proteomes" id="UP000269669">
    <property type="component" value="Unassembled WGS sequence"/>
</dbReference>
<evidence type="ECO:0000313" key="3">
    <source>
        <dbReference type="Proteomes" id="UP000269669"/>
    </source>
</evidence>
<feature type="signal peptide" evidence="1">
    <location>
        <begin position="1"/>
        <end position="16"/>
    </location>
</feature>
<protein>
    <submittedName>
        <fullName evidence="2">Uncharacterized protein</fullName>
    </submittedName>
</protein>
<accession>A0A3R9NX82</accession>
<proteinExistence type="predicted"/>
<organism evidence="2 3">
    <name type="scientific">Edaphobacter aggregans</name>
    <dbReference type="NCBI Taxonomy" id="570835"/>
    <lineage>
        <taxon>Bacteria</taxon>
        <taxon>Pseudomonadati</taxon>
        <taxon>Acidobacteriota</taxon>
        <taxon>Terriglobia</taxon>
        <taxon>Terriglobales</taxon>
        <taxon>Acidobacteriaceae</taxon>
        <taxon>Edaphobacter</taxon>
    </lineage>
</organism>
<evidence type="ECO:0000256" key="1">
    <source>
        <dbReference type="SAM" id="SignalP"/>
    </source>
</evidence>
<feature type="chain" id="PRO_5018589788" evidence="1">
    <location>
        <begin position="17"/>
        <end position="193"/>
    </location>
</feature>
<gene>
    <name evidence="2" type="ORF">EDE15_2301</name>
</gene>
<evidence type="ECO:0000313" key="2">
    <source>
        <dbReference type="EMBL" id="RSL16777.1"/>
    </source>
</evidence>
<reference evidence="2 3" key="1">
    <citation type="submission" date="2018-12" db="EMBL/GenBank/DDBJ databases">
        <title>Sequencing of bacterial isolates from soil warming experiment in Harvard Forest, Massachusetts, USA.</title>
        <authorList>
            <person name="Deangelis K."/>
        </authorList>
    </citation>
    <scope>NUCLEOTIDE SEQUENCE [LARGE SCALE GENOMIC DNA]</scope>
    <source>
        <strain evidence="2 3">EB153</strain>
    </source>
</reference>
<dbReference type="AlphaFoldDB" id="A0A3R9NX82"/>
<sequence>MGCSILLALVCSVAIAQTTSVRQSNLTERPLSPIVRERTPDQVHLLPAQVQADLISKHCKLPVYAGPFGLTGAYTSGHFHDHATLDWAVVCHVPDRSGKHVLQRVFVYSPDPNGWKSDQLAFPNGTEPEGQDCEESVSAASPAVIRDYNRALAGGLEQLPSLAHEGVEVGYCEKASDIYFYRAGHWLKLQGAD</sequence>
<name>A0A3R9NX82_9BACT</name>
<keyword evidence="1" id="KW-0732">Signal</keyword>